<dbReference type="PANTHER" id="PTHR43158">
    <property type="entry name" value="SKFA PEPTIDE EXPORT ATP-BINDING PROTEIN SKFE"/>
    <property type="match status" value="1"/>
</dbReference>
<dbReference type="SMART" id="SM00382">
    <property type="entry name" value="AAA"/>
    <property type="match status" value="1"/>
</dbReference>
<name>A0A3D4T2G2_9CORY</name>
<dbReference type="InterPro" id="IPR027417">
    <property type="entry name" value="P-loop_NTPase"/>
</dbReference>
<keyword evidence="1" id="KW-0547">Nucleotide-binding</keyword>
<dbReference type="InterPro" id="IPR003593">
    <property type="entry name" value="AAA+_ATPase"/>
</dbReference>
<proteinExistence type="predicted"/>
<evidence type="ECO:0000259" key="3">
    <source>
        <dbReference type="PROSITE" id="PS50893"/>
    </source>
</evidence>
<dbReference type="PANTHER" id="PTHR43158:SF2">
    <property type="entry name" value="SKFA PEPTIDE EXPORT ATP-BINDING PROTEIN SKFE"/>
    <property type="match status" value="1"/>
</dbReference>
<reference evidence="4 5" key="1">
    <citation type="journal article" date="2018" name="Nat. Biotechnol.">
        <title>A standardized bacterial taxonomy based on genome phylogeny substantially revises the tree of life.</title>
        <authorList>
            <person name="Parks D.H."/>
            <person name="Chuvochina M."/>
            <person name="Waite D.W."/>
            <person name="Rinke C."/>
            <person name="Skarshewski A."/>
            <person name="Chaumeil P.A."/>
            <person name="Hugenholtz P."/>
        </authorList>
    </citation>
    <scope>NUCLEOTIDE SEQUENCE [LARGE SCALE GENOMIC DNA]</scope>
    <source>
        <strain evidence="4">UBA11247</strain>
    </source>
</reference>
<dbReference type="GO" id="GO:0005524">
    <property type="term" value="F:ATP binding"/>
    <property type="evidence" value="ECO:0007669"/>
    <property type="project" value="UniProtKB-KW"/>
</dbReference>
<dbReference type="PROSITE" id="PS50893">
    <property type="entry name" value="ABC_TRANSPORTER_2"/>
    <property type="match status" value="1"/>
</dbReference>
<dbReference type="EMBL" id="DQID01000337">
    <property type="protein sequence ID" value="HCT15713.1"/>
    <property type="molecule type" value="Genomic_DNA"/>
</dbReference>
<comment type="caution">
    <text evidence="4">The sequence shown here is derived from an EMBL/GenBank/DDBJ whole genome shotgun (WGS) entry which is preliminary data.</text>
</comment>
<dbReference type="AlphaFoldDB" id="A0A3D4T2G2"/>
<evidence type="ECO:0000256" key="1">
    <source>
        <dbReference type="ARBA" id="ARBA00022741"/>
    </source>
</evidence>
<dbReference type="RefSeq" id="WP_010122674.1">
    <property type="nucleotide sequence ID" value="NZ_DAITTW010000016.1"/>
</dbReference>
<keyword evidence="2 4" id="KW-0067">ATP-binding</keyword>
<protein>
    <submittedName>
        <fullName evidence="4">ABC transporter ATP-binding protein</fullName>
    </submittedName>
</protein>
<organism evidence="4 5">
    <name type="scientific">Corynebacterium nuruki</name>
    <dbReference type="NCBI Taxonomy" id="1032851"/>
    <lineage>
        <taxon>Bacteria</taxon>
        <taxon>Bacillati</taxon>
        <taxon>Actinomycetota</taxon>
        <taxon>Actinomycetes</taxon>
        <taxon>Mycobacteriales</taxon>
        <taxon>Corynebacteriaceae</taxon>
        <taxon>Corynebacterium</taxon>
    </lineage>
</organism>
<evidence type="ECO:0000313" key="5">
    <source>
        <dbReference type="Proteomes" id="UP000261739"/>
    </source>
</evidence>
<sequence>MIALTDTELRYPGAPDTTPPVLGPLTLDIPAASDGPTVVGLAGRNGAGKSTLLGLIAGQLRPTAGSVQVGGREAFDDPDVLRTVSLTGVDVDYPAAWPVSTVLLTAARRFPQWDAATATRLREAFGVAPATAYGELSRGQRSAVGIIVGLASRTPVTLLDEPYVGLDAQGRRLLSRELLGLEEPRTVILATHQLADLERTVSRLLVLDRGQLTHDLDPAELGERFIRVTRSVQRKALA</sequence>
<evidence type="ECO:0000313" key="4">
    <source>
        <dbReference type="EMBL" id="HCT15713.1"/>
    </source>
</evidence>
<dbReference type="SUPFAM" id="SSF52540">
    <property type="entry name" value="P-loop containing nucleoside triphosphate hydrolases"/>
    <property type="match status" value="1"/>
</dbReference>
<dbReference type="InterPro" id="IPR003439">
    <property type="entry name" value="ABC_transporter-like_ATP-bd"/>
</dbReference>
<dbReference type="STRING" id="863239.GCA_000213935_00083"/>
<dbReference type="Pfam" id="PF00005">
    <property type="entry name" value="ABC_tran"/>
    <property type="match status" value="1"/>
</dbReference>
<evidence type="ECO:0000256" key="2">
    <source>
        <dbReference type="ARBA" id="ARBA00022840"/>
    </source>
</evidence>
<accession>A0A3D4T2G2</accession>
<gene>
    <name evidence="4" type="ORF">DIW82_13265</name>
</gene>
<feature type="domain" description="ABC transporter" evidence="3">
    <location>
        <begin position="9"/>
        <end position="234"/>
    </location>
</feature>
<dbReference type="GO" id="GO:0016887">
    <property type="term" value="F:ATP hydrolysis activity"/>
    <property type="evidence" value="ECO:0007669"/>
    <property type="project" value="InterPro"/>
</dbReference>
<dbReference type="Gene3D" id="3.40.50.300">
    <property type="entry name" value="P-loop containing nucleotide triphosphate hydrolases"/>
    <property type="match status" value="1"/>
</dbReference>
<dbReference type="Proteomes" id="UP000261739">
    <property type="component" value="Unassembled WGS sequence"/>
</dbReference>